<feature type="transmembrane region" description="Helical" evidence="5">
    <location>
        <begin position="65"/>
        <end position="84"/>
    </location>
</feature>
<keyword evidence="8" id="KW-1185">Reference proteome</keyword>
<accession>A0AAQ3KC35</accession>
<organism evidence="7 8">
    <name type="scientific">Canna indica</name>
    <name type="common">Indian-shot</name>
    <dbReference type="NCBI Taxonomy" id="4628"/>
    <lineage>
        <taxon>Eukaryota</taxon>
        <taxon>Viridiplantae</taxon>
        <taxon>Streptophyta</taxon>
        <taxon>Embryophyta</taxon>
        <taxon>Tracheophyta</taxon>
        <taxon>Spermatophyta</taxon>
        <taxon>Magnoliopsida</taxon>
        <taxon>Liliopsida</taxon>
        <taxon>Zingiberales</taxon>
        <taxon>Cannaceae</taxon>
        <taxon>Canna</taxon>
    </lineage>
</organism>
<gene>
    <name evidence="7" type="ORF">Cni_G13497</name>
</gene>
<evidence type="ECO:0000313" key="7">
    <source>
        <dbReference type="EMBL" id="WOL04775.1"/>
    </source>
</evidence>
<feature type="transmembrane region" description="Helical" evidence="5">
    <location>
        <begin position="109"/>
        <end position="133"/>
    </location>
</feature>
<keyword evidence="3 5" id="KW-1133">Transmembrane helix</keyword>
<reference evidence="7 8" key="1">
    <citation type="submission" date="2023-10" db="EMBL/GenBank/DDBJ databases">
        <title>Chromosome-scale genome assembly provides insights into flower coloration mechanisms of Canna indica.</title>
        <authorList>
            <person name="Li C."/>
        </authorList>
    </citation>
    <scope>NUCLEOTIDE SEQUENCE [LARGE SCALE GENOMIC DNA]</scope>
    <source>
        <tissue evidence="7">Flower</tissue>
    </source>
</reference>
<dbReference type="Proteomes" id="UP001327560">
    <property type="component" value="Chromosome 4"/>
</dbReference>
<evidence type="ECO:0000256" key="3">
    <source>
        <dbReference type="ARBA" id="ARBA00022989"/>
    </source>
</evidence>
<dbReference type="Pfam" id="PF06813">
    <property type="entry name" value="Nodulin-like"/>
    <property type="match status" value="1"/>
</dbReference>
<feature type="transmembrane region" description="Helical" evidence="5">
    <location>
        <begin position="145"/>
        <end position="166"/>
    </location>
</feature>
<feature type="transmembrane region" description="Helical" evidence="5">
    <location>
        <begin position="228"/>
        <end position="248"/>
    </location>
</feature>
<dbReference type="AlphaFoldDB" id="A0AAQ3KC35"/>
<evidence type="ECO:0000256" key="4">
    <source>
        <dbReference type="ARBA" id="ARBA00023136"/>
    </source>
</evidence>
<evidence type="ECO:0000256" key="5">
    <source>
        <dbReference type="SAM" id="Phobius"/>
    </source>
</evidence>
<comment type="subcellular location">
    <subcellularLocation>
        <location evidence="1">Membrane</location>
        <topology evidence="1">Multi-pass membrane protein</topology>
    </subcellularLocation>
</comment>
<evidence type="ECO:0000259" key="6">
    <source>
        <dbReference type="Pfam" id="PF06813"/>
    </source>
</evidence>
<dbReference type="InterPro" id="IPR010658">
    <property type="entry name" value="Nodulin-like"/>
</dbReference>
<name>A0AAQ3KC35_9LILI</name>
<proteinExistence type="predicted"/>
<dbReference type="PANTHER" id="PTHR21576:SF84">
    <property type="entry name" value="FAMILY PROTEIN, PUTATIVE, EXPRESSED-RELATED"/>
    <property type="match status" value="1"/>
</dbReference>
<evidence type="ECO:0000256" key="1">
    <source>
        <dbReference type="ARBA" id="ARBA00004141"/>
    </source>
</evidence>
<feature type="domain" description="Nodulin-like" evidence="6">
    <location>
        <begin position="7"/>
        <end position="161"/>
    </location>
</feature>
<evidence type="ECO:0000256" key="2">
    <source>
        <dbReference type="ARBA" id="ARBA00022692"/>
    </source>
</evidence>
<keyword evidence="2 5" id="KW-0812">Transmembrane</keyword>
<evidence type="ECO:0000313" key="8">
    <source>
        <dbReference type="Proteomes" id="UP001327560"/>
    </source>
</evidence>
<sequence length="293" mass="31737">MDGCSGTISFFKDFGTNVGILPVLIKEVAPPFTILAVDAAMNLFGYLIIYLTITGCTTRPHLWQKCLYIAFANTGVVVTCVRNFPDSRGVVLGLLKGFVGLSSGDPKSLVLLVVWLLANVSLVFLRIICCLNPPPHHHQSHEFKGAYTTSSIVVLFLLLLTFTIVVREETSNWNCDKPPVINDGLPSEFSKLIDRTPPTTTPKKGSTSCSSSLANIFTPPKRSEDYSILQAVVSIDMLIIIVTTIRGVGGTLTAIDNMGQIGKSLSYNAESVGTLVSPINIWNYSRHAAVGFV</sequence>
<feature type="transmembrane region" description="Helical" evidence="5">
    <location>
        <begin position="32"/>
        <end position="53"/>
    </location>
</feature>
<dbReference type="EMBL" id="CP136893">
    <property type="protein sequence ID" value="WOL04775.1"/>
    <property type="molecule type" value="Genomic_DNA"/>
</dbReference>
<dbReference type="GO" id="GO:0016020">
    <property type="term" value="C:membrane"/>
    <property type="evidence" value="ECO:0007669"/>
    <property type="project" value="UniProtKB-SubCell"/>
</dbReference>
<dbReference type="PANTHER" id="PTHR21576">
    <property type="entry name" value="UNCHARACTERIZED NODULIN-LIKE PROTEIN"/>
    <property type="match status" value="1"/>
</dbReference>
<protein>
    <submittedName>
        <fullName evidence="7">Protein NUCLEAR FUSION DEFECTIVE 4-like</fullName>
    </submittedName>
</protein>
<keyword evidence="4 5" id="KW-0472">Membrane</keyword>